<feature type="region of interest" description="Disordered" evidence="1">
    <location>
        <begin position="1"/>
        <end position="26"/>
    </location>
</feature>
<dbReference type="EMBL" id="JBEDUW010000002">
    <property type="protein sequence ID" value="KAK9947215.1"/>
    <property type="molecule type" value="Genomic_DNA"/>
</dbReference>
<evidence type="ECO:0000313" key="3">
    <source>
        <dbReference type="Proteomes" id="UP001457282"/>
    </source>
</evidence>
<gene>
    <name evidence="2" type="ORF">M0R45_012647</name>
</gene>
<accession>A0AAW1YF84</accession>
<proteinExistence type="predicted"/>
<feature type="region of interest" description="Disordered" evidence="1">
    <location>
        <begin position="56"/>
        <end position="110"/>
    </location>
</feature>
<organism evidence="2 3">
    <name type="scientific">Rubus argutus</name>
    <name type="common">Southern blackberry</name>
    <dbReference type="NCBI Taxonomy" id="59490"/>
    <lineage>
        <taxon>Eukaryota</taxon>
        <taxon>Viridiplantae</taxon>
        <taxon>Streptophyta</taxon>
        <taxon>Embryophyta</taxon>
        <taxon>Tracheophyta</taxon>
        <taxon>Spermatophyta</taxon>
        <taxon>Magnoliopsida</taxon>
        <taxon>eudicotyledons</taxon>
        <taxon>Gunneridae</taxon>
        <taxon>Pentapetalae</taxon>
        <taxon>rosids</taxon>
        <taxon>fabids</taxon>
        <taxon>Rosales</taxon>
        <taxon>Rosaceae</taxon>
        <taxon>Rosoideae</taxon>
        <taxon>Rosoideae incertae sedis</taxon>
        <taxon>Rubus</taxon>
    </lineage>
</organism>
<keyword evidence="3" id="KW-1185">Reference proteome</keyword>
<dbReference type="Proteomes" id="UP001457282">
    <property type="component" value="Unassembled WGS sequence"/>
</dbReference>
<feature type="compositionally biased region" description="Basic and acidic residues" evidence="1">
    <location>
        <begin position="8"/>
        <end position="26"/>
    </location>
</feature>
<reference evidence="2 3" key="1">
    <citation type="journal article" date="2023" name="G3 (Bethesda)">
        <title>A chromosome-length genome assembly and annotation of blackberry (Rubus argutus, cv. 'Hillquist').</title>
        <authorList>
            <person name="Bruna T."/>
            <person name="Aryal R."/>
            <person name="Dudchenko O."/>
            <person name="Sargent D.J."/>
            <person name="Mead D."/>
            <person name="Buti M."/>
            <person name="Cavallini A."/>
            <person name="Hytonen T."/>
            <person name="Andres J."/>
            <person name="Pham M."/>
            <person name="Weisz D."/>
            <person name="Mascagni F."/>
            <person name="Usai G."/>
            <person name="Natali L."/>
            <person name="Bassil N."/>
            <person name="Fernandez G.E."/>
            <person name="Lomsadze A."/>
            <person name="Armour M."/>
            <person name="Olukolu B."/>
            <person name="Poorten T."/>
            <person name="Britton C."/>
            <person name="Davik J."/>
            <person name="Ashrafi H."/>
            <person name="Aiden E.L."/>
            <person name="Borodovsky M."/>
            <person name="Worthington M."/>
        </authorList>
    </citation>
    <scope>NUCLEOTIDE SEQUENCE [LARGE SCALE GENOMIC DNA]</scope>
    <source>
        <strain evidence="2">PI 553951</strain>
    </source>
</reference>
<feature type="compositionally biased region" description="Low complexity" evidence="1">
    <location>
        <begin position="56"/>
        <end position="75"/>
    </location>
</feature>
<comment type="caution">
    <text evidence="2">The sequence shown here is derived from an EMBL/GenBank/DDBJ whole genome shotgun (WGS) entry which is preliminary data.</text>
</comment>
<sequence length="110" mass="11581">MAAGSGNEEWRKMADTHKMSPEEVKRAGVEASKGHLAITLGVFFTSGATFLLAPPACSSVASSSAPPLATSPSTPRKNPKLLREMFARVSTNIADPDDTKPRPGRKGTSN</sequence>
<dbReference type="AlphaFoldDB" id="A0AAW1YF84"/>
<evidence type="ECO:0000313" key="2">
    <source>
        <dbReference type="EMBL" id="KAK9947215.1"/>
    </source>
</evidence>
<protein>
    <submittedName>
        <fullName evidence="2">Uncharacterized protein</fullName>
    </submittedName>
</protein>
<evidence type="ECO:0000256" key="1">
    <source>
        <dbReference type="SAM" id="MobiDB-lite"/>
    </source>
</evidence>
<name>A0AAW1YF84_RUBAR</name>